<dbReference type="Pfam" id="PF18735">
    <property type="entry name" value="HEPN_RiboL-PSP"/>
    <property type="match status" value="1"/>
</dbReference>
<evidence type="ECO:0000313" key="3">
    <source>
        <dbReference type="Proteomes" id="UP000185557"/>
    </source>
</evidence>
<dbReference type="EMBL" id="MRCG01000039">
    <property type="protein sequence ID" value="OKH43042.1"/>
    <property type="molecule type" value="Genomic_DNA"/>
</dbReference>
<keyword evidence="3" id="KW-1185">Reference proteome</keyword>
<dbReference type="InterPro" id="IPR041519">
    <property type="entry name" value="HEPN_RiboL-PSP"/>
</dbReference>
<name>A0A1U7IXU4_9CYAN</name>
<protein>
    <recommendedName>
        <fullName evidence="1">RiboL-PSP-HEPN domain-containing protein</fullName>
    </recommendedName>
</protein>
<gene>
    <name evidence="2" type="ORF">NIES30_25690</name>
</gene>
<accession>A0A1U7IXU4</accession>
<sequence length="191" mass="21925">MANSQRYIQLENRIRVIETLYLPSVRPSGNYTAKEQDDIRAYLLLVHAEIESYFEEISEKKAKEAFRKWKNTRVKSNVLLSLVSFHENKISEPDIETRVNKALSSFIHGLRQNHGIKEANVLAMLLPVGFEYSEIDTTWLNTITSFATSRGEIAHTAARVQQPLDPSTLKATVQQILSEIKLIDEKLKKLR</sequence>
<dbReference type="OrthoDB" id="4239190at2"/>
<feature type="domain" description="RiboL-PSP-HEPN" evidence="1">
    <location>
        <begin position="10"/>
        <end position="188"/>
    </location>
</feature>
<evidence type="ECO:0000259" key="1">
    <source>
        <dbReference type="Pfam" id="PF18735"/>
    </source>
</evidence>
<dbReference type="STRING" id="549789.NIES30_25690"/>
<dbReference type="RefSeq" id="WP_073611307.1">
    <property type="nucleotide sequence ID" value="NZ_MRCG01000039.1"/>
</dbReference>
<comment type="caution">
    <text evidence="2">The sequence shown here is derived from an EMBL/GenBank/DDBJ whole genome shotgun (WGS) entry which is preliminary data.</text>
</comment>
<organism evidence="2 3">
    <name type="scientific">Phormidium tenue NIES-30</name>
    <dbReference type="NCBI Taxonomy" id="549789"/>
    <lineage>
        <taxon>Bacteria</taxon>
        <taxon>Bacillati</taxon>
        <taxon>Cyanobacteriota</taxon>
        <taxon>Cyanophyceae</taxon>
        <taxon>Oscillatoriophycideae</taxon>
        <taxon>Oscillatoriales</taxon>
        <taxon>Oscillatoriaceae</taxon>
        <taxon>Phormidium</taxon>
    </lineage>
</organism>
<dbReference type="AlphaFoldDB" id="A0A1U7IXU4"/>
<reference evidence="2 3" key="1">
    <citation type="submission" date="2016-11" db="EMBL/GenBank/DDBJ databases">
        <title>Draft Genome Sequences of Nine Cyanobacterial Strains from Diverse Habitats.</title>
        <authorList>
            <person name="Zhu T."/>
            <person name="Hou S."/>
            <person name="Lu X."/>
            <person name="Hess W.R."/>
        </authorList>
    </citation>
    <scope>NUCLEOTIDE SEQUENCE [LARGE SCALE GENOMIC DNA]</scope>
    <source>
        <strain evidence="2 3">NIES-30</strain>
    </source>
</reference>
<evidence type="ECO:0000313" key="2">
    <source>
        <dbReference type="EMBL" id="OKH43042.1"/>
    </source>
</evidence>
<proteinExistence type="predicted"/>
<dbReference type="Proteomes" id="UP000185557">
    <property type="component" value="Unassembled WGS sequence"/>
</dbReference>